<protein>
    <recommendedName>
        <fullName evidence="1">DUF5641 domain-containing protein</fullName>
    </recommendedName>
</protein>
<dbReference type="Proteomes" id="UP001152795">
    <property type="component" value="Unassembled WGS sequence"/>
</dbReference>
<proteinExistence type="predicted"/>
<dbReference type="InterPro" id="IPR043502">
    <property type="entry name" value="DNA/RNA_pol_sf"/>
</dbReference>
<dbReference type="OrthoDB" id="8037598at2759"/>
<keyword evidence="3" id="KW-1185">Reference proteome</keyword>
<dbReference type="Pfam" id="PF18701">
    <property type="entry name" value="DUF5641"/>
    <property type="match status" value="1"/>
</dbReference>
<name>A0A6S7IMU0_PARCT</name>
<evidence type="ECO:0000259" key="1">
    <source>
        <dbReference type="Pfam" id="PF18701"/>
    </source>
</evidence>
<evidence type="ECO:0000313" key="2">
    <source>
        <dbReference type="EMBL" id="CAB4007151.1"/>
    </source>
</evidence>
<evidence type="ECO:0000313" key="3">
    <source>
        <dbReference type="Proteomes" id="UP001152795"/>
    </source>
</evidence>
<dbReference type="PANTHER" id="PTHR47331">
    <property type="entry name" value="PHD-TYPE DOMAIN-CONTAINING PROTEIN"/>
    <property type="match status" value="1"/>
</dbReference>
<organism evidence="2 3">
    <name type="scientific">Paramuricea clavata</name>
    <name type="common">Red gorgonian</name>
    <name type="synonym">Violescent sea-whip</name>
    <dbReference type="NCBI Taxonomy" id="317549"/>
    <lineage>
        <taxon>Eukaryota</taxon>
        <taxon>Metazoa</taxon>
        <taxon>Cnidaria</taxon>
        <taxon>Anthozoa</taxon>
        <taxon>Octocorallia</taxon>
        <taxon>Malacalcyonacea</taxon>
        <taxon>Plexauridae</taxon>
        <taxon>Paramuricea</taxon>
    </lineage>
</organism>
<dbReference type="EMBL" id="CACRXK020005714">
    <property type="protein sequence ID" value="CAB4007151.1"/>
    <property type="molecule type" value="Genomic_DNA"/>
</dbReference>
<gene>
    <name evidence="2" type="ORF">PACLA_8A011078</name>
</gene>
<dbReference type="PANTHER" id="PTHR47331:SF1">
    <property type="entry name" value="GAG-LIKE PROTEIN"/>
    <property type="match status" value="1"/>
</dbReference>
<reference evidence="2" key="1">
    <citation type="submission" date="2020-04" db="EMBL/GenBank/DDBJ databases">
        <authorList>
            <person name="Alioto T."/>
            <person name="Alioto T."/>
            <person name="Gomez Garrido J."/>
        </authorList>
    </citation>
    <scope>NUCLEOTIDE SEQUENCE</scope>
    <source>
        <strain evidence="2">A484AB</strain>
    </source>
</reference>
<feature type="domain" description="DUF5641" evidence="1">
    <location>
        <begin position="573"/>
        <end position="653"/>
    </location>
</feature>
<dbReference type="AlphaFoldDB" id="A0A6S7IMU0"/>
<dbReference type="InterPro" id="IPR040676">
    <property type="entry name" value="DUF5641"/>
</dbReference>
<dbReference type="SUPFAM" id="SSF56672">
    <property type="entry name" value="DNA/RNA polymerases"/>
    <property type="match status" value="1"/>
</dbReference>
<comment type="caution">
    <text evidence="2">The sequence shown here is derived from an EMBL/GenBank/DDBJ whole genome shotgun (WGS) entry which is preliminary data.</text>
</comment>
<sequence length="694" mass="78188">MSGELGVCLQGAHPELVEGTKHDSNLAKVIHEVNVKVETYQLHLEDHPQFNLSSPSPPPCSAEADQPSYNMTSGVYLAREKRQESQVGNFIEGEELGTETSPRCGSCQCGKCPILGHTYSFKEEQELKIIRENLEYDDSNQCWITSYPWIVDPRNLPDNYNVALATLEKTERTLQKDELWANTYKEQMNDMVHRKVARPLTSLEIQQWKGPIFYISHLAVLNPKSNSTPVRIVFNSSQVYKGVSLNSCLAKGPDCYMNNLIGILLRWREEAVALVGDIRKMFNSVYLKELEKHCHRFLWRGLELDRPPDVYVMERVNMGDTPAPAISTEAIYKTADRFKDDSPEAAELLKKSSYVDDLIDSRPTVSCVLKVAEEAENMLAKGGFSVKCWQLSGEESPRKTARGVNTEESGKPLNMLKGTESNLRVKQEPSQKQVSVVQASDPGSQLIGAERELKEAWDKIDRSELHKSGLQNGLTWKFGSADSPWHQGAVESLVKAAKRAIVFAVGKRRLTVPEFLTVCSEAANLLNERPIGTLPSLDSDLNVFTPNNLLLGRSTAKNPGGWQPFTYSQSPKTRYSLVQTAVEDFWEKWIQLYAPSLVVRRKWHVNTRNLRPGDVVMIADKNVMRGEYRLGVVKEVFPDQDGKVRRVLVTYKNFRVGNRQQDYGISEAVTVSRSVQRLALLVPVETEDGDKEDV</sequence>
<accession>A0A6S7IMU0</accession>